<feature type="region of interest" description="Disordered" evidence="1">
    <location>
        <begin position="1"/>
        <end position="115"/>
    </location>
</feature>
<gene>
    <name evidence="2" type="ORF">MOV08_39790</name>
</gene>
<name>A0ABY8AIG6_9ACTN</name>
<reference evidence="2 3" key="1">
    <citation type="submission" date="2022-03" db="EMBL/GenBank/DDBJ databases">
        <title>Streptomyces yunnanensis P86,complete genome.</title>
        <authorList>
            <person name="Chen S."/>
            <person name="Zhang Q."/>
        </authorList>
    </citation>
    <scope>NUCLEOTIDE SEQUENCE [LARGE SCALE GENOMIC DNA]</scope>
    <source>
        <strain evidence="2 3">P86</strain>
    </source>
</reference>
<evidence type="ECO:0000256" key="1">
    <source>
        <dbReference type="SAM" id="MobiDB-lite"/>
    </source>
</evidence>
<accession>A0ABY8AIG6</accession>
<evidence type="ECO:0000313" key="2">
    <source>
        <dbReference type="EMBL" id="WEB44825.1"/>
    </source>
</evidence>
<organism evidence="2 3">
    <name type="scientific">Streptomyces yunnanensis</name>
    <dbReference type="NCBI Taxonomy" id="156453"/>
    <lineage>
        <taxon>Bacteria</taxon>
        <taxon>Bacillati</taxon>
        <taxon>Actinomycetota</taxon>
        <taxon>Actinomycetes</taxon>
        <taxon>Kitasatosporales</taxon>
        <taxon>Streptomycetaceae</taxon>
        <taxon>Streptomyces</taxon>
    </lineage>
</organism>
<dbReference type="Proteomes" id="UP001218629">
    <property type="component" value="Chromosome"/>
</dbReference>
<keyword evidence="3" id="KW-1185">Reference proteome</keyword>
<evidence type="ECO:0000313" key="3">
    <source>
        <dbReference type="Proteomes" id="UP001218629"/>
    </source>
</evidence>
<dbReference type="RefSeq" id="WP_275311016.1">
    <property type="nucleotide sequence ID" value="NZ_CP095749.1"/>
</dbReference>
<proteinExistence type="predicted"/>
<protein>
    <submittedName>
        <fullName evidence="2">Uncharacterized protein</fullName>
    </submittedName>
</protein>
<feature type="compositionally biased region" description="Basic and acidic residues" evidence="1">
    <location>
        <begin position="86"/>
        <end position="97"/>
    </location>
</feature>
<dbReference type="EMBL" id="CP095749">
    <property type="protein sequence ID" value="WEB44825.1"/>
    <property type="molecule type" value="Genomic_DNA"/>
</dbReference>
<feature type="compositionally biased region" description="Low complexity" evidence="1">
    <location>
        <begin position="19"/>
        <end position="46"/>
    </location>
</feature>
<sequence>MTIRDRGREADREPATGREGAPGPGTSAGEAAGPSGTAGATGAAGATEEDATPLPRAQAPAGDKGHGGGISIGVLTGGAVAAGDRASAEDRSLRDGRTAPSLPPTAGTEALAVPGSTPGGISVGVMAGGAAAAGPDARALDASTQSAVDASPELRAALSTLREQLPLLNTSAETAEIDARLADAEEEIDATGQVRRDRLQWLRDRLDLGATAVAGLASAATVVQQITQLLGGQG</sequence>
<feature type="compositionally biased region" description="Basic and acidic residues" evidence="1">
    <location>
        <begin position="1"/>
        <end position="16"/>
    </location>
</feature>